<feature type="compositionally biased region" description="Basic and acidic residues" evidence="4">
    <location>
        <begin position="32"/>
        <end position="42"/>
    </location>
</feature>
<feature type="compositionally biased region" description="Low complexity" evidence="4">
    <location>
        <begin position="207"/>
        <end position="224"/>
    </location>
</feature>
<feature type="compositionally biased region" description="Basic and acidic residues" evidence="4">
    <location>
        <begin position="1"/>
        <end position="21"/>
    </location>
</feature>
<keyword evidence="3" id="KW-0694">RNA-binding</keyword>
<dbReference type="InterPro" id="IPR000504">
    <property type="entry name" value="RRM_dom"/>
</dbReference>
<evidence type="ECO:0000259" key="5">
    <source>
        <dbReference type="PROSITE" id="PS50102"/>
    </source>
</evidence>
<dbReference type="PANTHER" id="PTHR13952:SF9">
    <property type="entry name" value="SERINE_ARGININE REPETITIVE MATRIX PROTEIN 1-LIKE"/>
    <property type="match status" value="1"/>
</dbReference>
<feature type="compositionally biased region" description="Low complexity" evidence="4">
    <location>
        <begin position="176"/>
        <end position="187"/>
    </location>
</feature>
<evidence type="ECO:0000256" key="2">
    <source>
        <dbReference type="ARBA" id="ARBA00023242"/>
    </source>
</evidence>
<dbReference type="InterPro" id="IPR051183">
    <property type="entry name" value="U1_U11-U12_snRNP_70-35kDa"/>
</dbReference>
<comment type="subcellular location">
    <subcellularLocation>
        <location evidence="1">Nucleus</location>
    </subcellularLocation>
</comment>
<feature type="domain" description="RRM" evidence="5">
    <location>
        <begin position="462"/>
        <end position="540"/>
    </location>
</feature>
<evidence type="ECO:0000256" key="1">
    <source>
        <dbReference type="ARBA" id="ARBA00004123"/>
    </source>
</evidence>
<feature type="compositionally biased region" description="Pro residues" evidence="4">
    <location>
        <begin position="165"/>
        <end position="175"/>
    </location>
</feature>
<feature type="compositionally biased region" description="Basic residues" evidence="4">
    <location>
        <begin position="424"/>
        <end position="443"/>
    </location>
</feature>
<accession>A0ABD3IDH4</accession>
<dbReference type="Gene3D" id="3.30.70.330">
    <property type="match status" value="1"/>
</dbReference>
<keyword evidence="7" id="KW-1185">Reference proteome</keyword>
<feature type="compositionally biased region" description="Basic and acidic residues" evidence="4">
    <location>
        <begin position="374"/>
        <end position="387"/>
    </location>
</feature>
<dbReference type="Pfam" id="PF00076">
    <property type="entry name" value="RRM_1"/>
    <property type="match status" value="1"/>
</dbReference>
<evidence type="ECO:0000256" key="4">
    <source>
        <dbReference type="SAM" id="MobiDB-lite"/>
    </source>
</evidence>
<keyword evidence="2" id="KW-0539">Nucleus</keyword>
<reference evidence="6 7" key="1">
    <citation type="submission" date="2024-09" db="EMBL/GenBank/DDBJ databases">
        <title>Chromosome-scale assembly of Riccia sorocarpa.</title>
        <authorList>
            <person name="Paukszto L."/>
        </authorList>
    </citation>
    <scope>NUCLEOTIDE SEQUENCE [LARGE SCALE GENOMIC DNA]</scope>
    <source>
        <strain evidence="6">LP-2024</strain>
        <tissue evidence="6">Aerial parts of the thallus</tissue>
    </source>
</reference>
<comment type="caution">
    <text evidence="6">The sequence shown here is derived from an EMBL/GenBank/DDBJ whole genome shotgun (WGS) entry which is preliminary data.</text>
</comment>
<protein>
    <recommendedName>
        <fullName evidence="5">RRM domain-containing protein</fullName>
    </recommendedName>
</protein>
<dbReference type="AlphaFoldDB" id="A0ABD3IDH4"/>
<feature type="compositionally biased region" description="Basic and acidic residues" evidence="4">
    <location>
        <begin position="253"/>
        <end position="264"/>
    </location>
</feature>
<dbReference type="InterPro" id="IPR012677">
    <property type="entry name" value="Nucleotide-bd_a/b_plait_sf"/>
</dbReference>
<sequence length="544" mass="61054">MAPELPSRRWDEHDGRGDSRRSPPINLNQSLVKEENPEDQRNGRSRHRERNEGINGDDAIMGEYEEPHRGRRARRNRGVEIGLDLNVGHPSPPQPSPAVKRSPRSKEFSLAVPSGGRRGRSPPRRRSVTPPLPSRGSRRSVTPPHAPSSDRKATAGFSRRRSSTPPLPPPPPPPSLTKRSGSPPASGSRRKRSVTPPHVVSTRRRSFTPPSGSGSRGRSISPSPAAIRRRSGTPPLPPPPQHSAQPRRTSPVELRRSDTPPDVHMRRRSVTPEPQQAATPSAQIADHQVGSPRERSFTPVRRRPNSPPNRGRSPVAARKRTVPAPERRRSLTPIRRRSSPVEAAPRKGDNRSSRSPLPRGPSPDVAARRKDHRASRSPDRLQRERSRTRTPPRRSRSPPRRSRSPPSRRRSPRRDRSPGARGYSPRRRSSPGRYRGSRRRSPGRRPWSPPQNRSNGVGKPGNNLFIAGFNFITTERDLEKKFSRYGRVMDVRIVRDKRSGESRGFGFLTLERDEDADAAIKSLDQTEWNGRIVLVEKAKTPTRF</sequence>
<dbReference type="Proteomes" id="UP001633002">
    <property type="component" value="Unassembled WGS sequence"/>
</dbReference>
<proteinExistence type="predicted"/>
<evidence type="ECO:0000256" key="3">
    <source>
        <dbReference type="PROSITE-ProRule" id="PRU00176"/>
    </source>
</evidence>
<feature type="compositionally biased region" description="Basic residues" evidence="4">
    <location>
        <begin position="117"/>
        <end position="127"/>
    </location>
</feature>
<feature type="region of interest" description="Disordered" evidence="4">
    <location>
        <begin position="1"/>
        <end position="462"/>
    </location>
</feature>
<dbReference type="GO" id="GO:0005634">
    <property type="term" value="C:nucleus"/>
    <property type="evidence" value="ECO:0007669"/>
    <property type="project" value="UniProtKB-SubCell"/>
</dbReference>
<name>A0ABD3IDH4_9MARC</name>
<organism evidence="6 7">
    <name type="scientific">Riccia sorocarpa</name>
    <dbReference type="NCBI Taxonomy" id="122646"/>
    <lineage>
        <taxon>Eukaryota</taxon>
        <taxon>Viridiplantae</taxon>
        <taxon>Streptophyta</taxon>
        <taxon>Embryophyta</taxon>
        <taxon>Marchantiophyta</taxon>
        <taxon>Marchantiopsida</taxon>
        <taxon>Marchantiidae</taxon>
        <taxon>Marchantiales</taxon>
        <taxon>Ricciaceae</taxon>
        <taxon>Riccia</taxon>
    </lineage>
</organism>
<dbReference type="SMART" id="SM00360">
    <property type="entry name" value="RRM"/>
    <property type="match status" value="1"/>
</dbReference>
<dbReference type="PANTHER" id="PTHR13952">
    <property type="entry name" value="U1 SMALL NUCLEAR RIBONUCLEOPROTEIN 70 KD"/>
    <property type="match status" value="1"/>
</dbReference>
<feature type="compositionally biased region" description="Basic residues" evidence="4">
    <location>
        <begin position="388"/>
        <end position="413"/>
    </location>
</feature>
<dbReference type="GO" id="GO:0003723">
    <property type="term" value="F:RNA binding"/>
    <property type="evidence" value="ECO:0007669"/>
    <property type="project" value="UniProtKB-UniRule"/>
</dbReference>
<dbReference type="EMBL" id="JBJQOH010000001">
    <property type="protein sequence ID" value="KAL3701541.1"/>
    <property type="molecule type" value="Genomic_DNA"/>
</dbReference>
<evidence type="ECO:0000313" key="6">
    <source>
        <dbReference type="EMBL" id="KAL3701541.1"/>
    </source>
</evidence>
<feature type="compositionally biased region" description="Polar residues" evidence="4">
    <location>
        <begin position="272"/>
        <end position="282"/>
    </location>
</feature>
<dbReference type="InterPro" id="IPR035979">
    <property type="entry name" value="RBD_domain_sf"/>
</dbReference>
<evidence type="ECO:0000313" key="7">
    <source>
        <dbReference type="Proteomes" id="UP001633002"/>
    </source>
</evidence>
<gene>
    <name evidence="6" type="ORF">R1sor_019563</name>
</gene>
<dbReference type="SUPFAM" id="SSF54928">
    <property type="entry name" value="RNA-binding domain, RBD"/>
    <property type="match status" value="1"/>
</dbReference>
<dbReference type="PROSITE" id="PS50102">
    <property type="entry name" value="RRM"/>
    <property type="match status" value="1"/>
</dbReference>